<accession>A0ABY7PTK0</accession>
<gene>
    <name evidence="2" type="ORF">O9Z63_08240</name>
</gene>
<keyword evidence="3" id="KW-1185">Reference proteome</keyword>
<proteinExistence type="predicted"/>
<dbReference type="EMBL" id="CP115396">
    <property type="protein sequence ID" value="WBO86237.1"/>
    <property type="molecule type" value="Genomic_DNA"/>
</dbReference>
<name>A0ABY7PTK0_9BACT</name>
<feature type="region of interest" description="Disordered" evidence="1">
    <location>
        <begin position="136"/>
        <end position="156"/>
    </location>
</feature>
<protein>
    <submittedName>
        <fullName evidence="2">Uncharacterized protein</fullName>
    </submittedName>
</protein>
<dbReference type="RefSeq" id="WP_270128820.1">
    <property type="nucleotide sequence ID" value="NZ_CP115396.1"/>
</dbReference>
<sequence>MADSLRAYWGGRPLPVSSLTTPRLTDLGVEAYPEVTRRVWVGQGVEQMPRFYFHSGADTSQWVSTQLEPVGAEFRAHDQLTVDTVGLGPGQPLGLLVQAAGAQRFWGGQVDYQFVELLTLEPQPRLLLKSETSWTNTSYGRRSEGEFDDDAAGEERREQTIQVQSGTIRVGPVRVVERLGAERTAQTLRTVPMTMVPPGCYRYQAGQLVRIGR</sequence>
<evidence type="ECO:0000313" key="3">
    <source>
        <dbReference type="Proteomes" id="UP001211872"/>
    </source>
</evidence>
<evidence type="ECO:0000256" key="1">
    <source>
        <dbReference type="SAM" id="MobiDB-lite"/>
    </source>
</evidence>
<organism evidence="2 3">
    <name type="scientific">Hymenobacter yonginensis</name>
    <dbReference type="NCBI Taxonomy" id="748197"/>
    <lineage>
        <taxon>Bacteria</taxon>
        <taxon>Pseudomonadati</taxon>
        <taxon>Bacteroidota</taxon>
        <taxon>Cytophagia</taxon>
        <taxon>Cytophagales</taxon>
        <taxon>Hymenobacteraceae</taxon>
        <taxon>Hymenobacter</taxon>
    </lineage>
</organism>
<reference evidence="2 3" key="1">
    <citation type="journal article" date="2011" name="Int. J. Syst. Evol. Microbiol.">
        <title>Hymenobacter yonginensis sp. nov., isolated from a mesotrophic artificial lake.</title>
        <authorList>
            <person name="Joung Y."/>
            <person name="Cho S.H."/>
            <person name="Kim H."/>
            <person name="Kim S.B."/>
            <person name="Joh K."/>
        </authorList>
    </citation>
    <scope>NUCLEOTIDE SEQUENCE [LARGE SCALE GENOMIC DNA]</scope>
    <source>
        <strain evidence="2 3">KCTC 22745</strain>
    </source>
</reference>
<dbReference type="Proteomes" id="UP001211872">
    <property type="component" value="Chromosome"/>
</dbReference>
<evidence type="ECO:0000313" key="2">
    <source>
        <dbReference type="EMBL" id="WBO86237.1"/>
    </source>
</evidence>